<gene>
    <name evidence="2" type="ORF">HHL21_00075</name>
</gene>
<keyword evidence="1" id="KW-0812">Transmembrane</keyword>
<feature type="transmembrane region" description="Helical" evidence="1">
    <location>
        <begin position="195"/>
        <end position="213"/>
    </location>
</feature>
<accession>A0A848HEZ1</accession>
<dbReference type="RefSeq" id="WP_169463225.1">
    <property type="nucleotide sequence ID" value="NZ_JABBGG010000001.1"/>
</dbReference>
<reference evidence="2 3" key="1">
    <citation type="submission" date="2020-04" db="EMBL/GenBank/DDBJ databases">
        <title>Massilia sp. RP-1-19 isolated from soil.</title>
        <authorList>
            <person name="Dahal R.H."/>
        </authorList>
    </citation>
    <scope>NUCLEOTIDE SEQUENCE [LARGE SCALE GENOMIC DNA]</scope>
    <source>
        <strain evidence="2 3">RP-1-19</strain>
    </source>
</reference>
<evidence type="ECO:0000313" key="3">
    <source>
        <dbReference type="Proteomes" id="UP000583752"/>
    </source>
</evidence>
<organism evidence="2 3">
    <name type="scientific">Massilia polaris</name>
    <dbReference type="NCBI Taxonomy" id="2728846"/>
    <lineage>
        <taxon>Bacteria</taxon>
        <taxon>Pseudomonadati</taxon>
        <taxon>Pseudomonadota</taxon>
        <taxon>Betaproteobacteria</taxon>
        <taxon>Burkholderiales</taxon>
        <taxon>Oxalobacteraceae</taxon>
        <taxon>Telluria group</taxon>
        <taxon>Massilia</taxon>
    </lineage>
</organism>
<dbReference type="AlphaFoldDB" id="A0A848HEZ1"/>
<sequence length="214" mass="23183">MPPSPPSALPGAGRAVWLKTLHQWHWISASLCLLGMLMFSVTGFTLNHATQIESKPQVSNRKATLPAPLHARMAKSAEQHADDSAPLPPAVEGWVRSTFGIDVAGIEAEWSPEDAYVPLPRPGGDAWLRIGIDGAAEYETTSRGAISWLNDLHKGRNTGPVWSWFIDIFAIASLVFSITGFLILKLHAANRPATWPVVGFGIVAPVLIALLFIH</sequence>
<keyword evidence="3" id="KW-1185">Reference proteome</keyword>
<keyword evidence="1" id="KW-1133">Transmembrane helix</keyword>
<evidence type="ECO:0000256" key="1">
    <source>
        <dbReference type="SAM" id="Phobius"/>
    </source>
</evidence>
<name>A0A848HEZ1_9BURK</name>
<evidence type="ECO:0000313" key="2">
    <source>
        <dbReference type="EMBL" id="NML59512.1"/>
    </source>
</evidence>
<protein>
    <recommendedName>
        <fullName evidence="4">Peptidase</fullName>
    </recommendedName>
</protein>
<evidence type="ECO:0008006" key="4">
    <source>
        <dbReference type="Google" id="ProtNLM"/>
    </source>
</evidence>
<dbReference type="InterPro" id="IPR032307">
    <property type="entry name" value="PepSY_TM-like_2"/>
</dbReference>
<proteinExistence type="predicted"/>
<dbReference type="Pfam" id="PF16357">
    <property type="entry name" value="PepSY_TM_like_2"/>
    <property type="match status" value="1"/>
</dbReference>
<dbReference type="PANTHER" id="PTHR40115:SF1">
    <property type="entry name" value="INNER MEMBRANE PROTEIN WITH PEPSY TM HELIX"/>
    <property type="match status" value="1"/>
</dbReference>
<dbReference type="PANTHER" id="PTHR40115">
    <property type="entry name" value="INNER MEMBRANE PROTEIN WITH PEPSY TM HELIX"/>
    <property type="match status" value="1"/>
</dbReference>
<comment type="caution">
    <text evidence="2">The sequence shown here is derived from an EMBL/GenBank/DDBJ whole genome shotgun (WGS) entry which is preliminary data.</text>
</comment>
<dbReference type="Proteomes" id="UP000583752">
    <property type="component" value="Unassembled WGS sequence"/>
</dbReference>
<feature type="transmembrane region" description="Helical" evidence="1">
    <location>
        <begin position="161"/>
        <end position="183"/>
    </location>
</feature>
<feature type="transmembrane region" description="Helical" evidence="1">
    <location>
        <begin position="24"/>
        <end position="46"/>
    </location>
</feature>
<dbReference type="EMBL" id="JABBGG010000001">
    <property type="protein sequence ID" value="NML59512.1"/>
    <property type="molecule type" value="Genomic_DNA"/>
</dbReference>
<keyword evidence="1" id="KW-0472">Membrane</keyword>